<sequence length="367" mass="40199">MLESKEMQILQYLTKNPYASQLEIANSLSMSRPAIANIISQLIKNGKITGRAYILPESKEVICIGGANVDRKFSVKNKVQMGTSNPATSVQSVGGVARNIGENLGRLGHDVRLLTVVGNDIEYQIIEGASSPWMNLFSVEKLSNFETGTYSAILDTNGEMILALANMEIYEQLSVEYMKKQETHLANAQLLVADMNCPNDVLEYLKALAIAKEIPFVIVPVSSPKMERMPEDLKGIELLILNKDEAETYLQLQIEDEDSWGSAASIFVQKGVKHVVITNGSKGIMYASETNNSLFIPAIHVDHIVDVTGAGDAFVSGTIHAWLEGVQMKEALFAGVINASKTLQATETVRTTLSKVTLNNELEEYLS</sequence>
<dbReference type="SUPFAM" id="SSF53613">
    <property type="entry name" value="Ribokinase-like"/>
    <property type="match status" value="1"/>
</dbReference>
<dbReference type="InterPro" id="IPR011611">
    <property type="entry name" value="PfkB_dom"/>
</dbReference>
<dbReference type="GO" id="GO:0016798">
    <property type="term" value="F:hydrolase activity, acting on glycosyl bonds"/>
    <property type="evidence" value="ECO:0007669"/>
    <property type="project" value="TreeGrafter"/>
</dbReference>
<dbReference type="CDD" id="cd01941">
    <property type="entry name" value="YeiC_kinase_like"/>
    <property type="match status" value="1"/>
</dbReference>
<dbReference type="AlphaFoldDB" id="A0A2W7MFH9"/>
<dbReference type="PANTHER" id="PTHR42909">
    <property type="entry name" value="ZGC:136858"/>
    <property type="match status" value="1"/>
</dbReference>
<dbReference type="Gene3D" id="3.40.1190.20">
    <property type="match status" value="1"/>
</dbReference>
<keyword evidence="2" id="KW-0418">Kinase</keyword>
<dbReference type="InterPro" id="IPR036388">
    <property type="entry name" value="WH-like_DNA-bd_sf"/>
</dbReference>
<dbReference type="SUPFAM" id="SSF46785">
    <property type="entry name" value="Winged helix' DNA-binding domain"/>
    <property type="match status" value="1"/>
</dbReference>
<dbReference type="GO" id="GO:0016301">
    <property type="term" value="F:kinase activity"/>
    <property type="evidence" value="ECO:0007669"/>
    <property type="project" value="UniProtKB-KW"/>
</dbReference>
<dbReference type="InterPro" id="IPR036390">
    <property type="entry name" value="WH_DNA-bd_sf"/>
</dbReference>
<gene>
    <name evidence="2" type="ORF">C7437_10736</name>
</gene>
<dbReference type="RefSeq" id="WP_245909294.1">
    <property type="nucleotide sequence ID" value="NZ_QKZI01000007.1"/>
</dbReference>
<dbReference type="GO" id="GO:0005737">
    <property type="term" value="C:cytoplasm"/>
    <property type="evidence" value="ECO:0007669"/>
    <property type="project" value="TreeGrafter"/>
</dbReference>
<accession>A0A2W7MFH9</accession>
<dbReference type="PANTHER" id="PTHR42909:SF4">
    <property type="entry name" value="CARBOHYDRATE KINASE, PFKB FAMILY"/>
    <property type="match status" value="1"/>
</dbReference>
<comment type="caution">
    <text evidence="2">The sequence shown here is derived from an EMBL/GenBank/DDBJ whole genome shotgun (WGS) entry which is preliminary data.</text>
</comment>
<organism evidence="2 3">
    <name type="scientific">Psychrobacillus insolitus</name>
    <dbReference type="NCBI Taxonomy" id="1461"/>
    <lineage>
        <taxon>Bacteria</taxon>
        <taxon>Bacillati</taxon>
        <taxon>Bacillota</taxon>
        <taxon>Bacilli</taxon>
        <taxon>Bacillales</taxon>
        <taxon>Bacillaceae</taxon>
        <taxon>Psychrobacillus</taxon>
    </lineage>
</organism>
<dbReference type="Proteomes" id="UP000248646">
    <property type="component" value="Unassembled WGS sequence"/>
</dbReference>
<dbReference type="Pfam" id="PF00294">
    <property type="entry name" value="PfkB"/>
    <property type="match status" value="1"/>
</dbReference>
<dbReference type="InterPro" id="IPR029056">
    <property type="entry name" value="Ribokinase-like"/>
</dbReference>
<keyword evidence="3" id="KW-1185">Reference proteome</keyword>
<dbReference type="Gene3D" id="1.10.10.10">
    <property type="entry name" value="Winged helix-like DNA-binding domain superfamily/Winged helix DNA-binding domain"/>
    <property type="match status" value="1"/>
</dbReference>
<evidence type="ECO:0000313" key="2">
    <source>
        <dbReference type="EMBL" id="PZX03083.1"/>
    </source>
</evidence>
<evidence type="ECO:0000313" key="3">
    <source>
        <dbReference type="Proteomes" id="UP000248646"/>
    </source>
</evidence>
<evidence type="ECO:0000259" key="1">
    <source>
        <dbReference type="Pfam" id="PF00294"/>
    </source>
</evidence>
<name>A0A2W7MFH9_9BACI</name>
<feature type="domain" description="Carbohydrate kinase PfkB" evidence="1">
    <location>
        <begin position="59"/>
        <end position="349"/>
    </location>
</feature>
<dbReference type="GO" id="GO:0004730">
    <property type="term" value="F:pseudouridylate synthase activity"/>
    <property type="evidence" value="ECO:0007669"/>
    <property type="project" value="TreeGrafter"/>
</dbReference>
<reference evidence="2 3" key="1">
    <citation type="submission" date="2018-06" db="EMBL/GenBank/DDBJ databases">
        <title>Genomic Encyclopedia of Type Strains, Phase IV (KMG-IV): sequencing the most valuable type-strain genomes for metagenomic binning, comparative biology and taxonomic classification.</title>
        <authorList>
            <person name="Goeker M."/>
        </authorList>
    </citation>
    <scope>NUCLEOTIDE SEQUENCE [LARGE SCALE GENOMIC DNA]</scope>
    <source>
        <strain evidence="2 3">DSM 5</strain>
    </source>
</reference>
<proteinExistence type="predicted"/>
<keyword evidence="2" id="KW-0808">Transferase</keyword>
<protein>
    <submittedName>
        <fullName evidence="2">Sugar/nucleoside kinase (Ribokinase family)</fullName>
    </submittedName>
</protein>
<dbReference type="EMBL" id="QKZI01000007">
    <property type="protein sequence ID" value="PZX03083.1"/>
    <property type="molecule type" value="Genomic_DNA"/>
</dbReference>
<dbReference type="Pfam" id="PF13412">
    <property type="entry name" value="HTH_24"/>
    <property type="match status" value="1"/>
</dbReference>